<keyword evidence="1" id="KW-0472">Membrane</keyword>
<keyword evidence="3" id="KW-1185">Reference proteome</keyword>
<reference evidence="2" key="4">
    <citation type="submission" date="2025-09" db="UniProtKB">
        <authorList>
            <consortium name="Ensembl"/>
        </authorList>
    </citation>
    <scope>IDENTIFICATION</scope>
</reference>
<feature type="transmembrane region" description="Helical" evidence="1">
    <location>
        <begin position="50"/>
        <end position="72"/>
    </location>
</feature>
<feature type="transmembrane region" description="Helical" evidence="1">
    <location>
        <begin position="20"/>
        <end position="38"/>
    </location>
</feature>
<accession>F6W149</accession>
<sequence length="108" mass="11506">MNVLKRPTDVLTSASTRSVALNATALPVTSLMTLASLAQTTTNVRATTMVVTFASTLLEATTACVSLGINLLHRKTRSVKIPMNVPWKLTSVNKFASTNRVATTVIAM</sequence>
<reference evidence="2" key="3">
    <citation type="submission" date="2025-08" db="UniProtKB">
        <authorList>
            <consortium name="Ensembl"/>
        </authorList>
    </citation>
    <scope>IDENTIFICATION</scope>
</reference>
<dbReference type="HOGENOM" id="CLU_2195979_0_0_1"/>
<keyword evidence="1" id="KW-0812">Transmembrane</keyword>
<dbReference type="Ensembl" id="ENSCINT00000018778.3">
    <property type="protein sequence ID" value="ENSCINP00000018778.3"/>
    <property type="gene ID" value="ENSCING00000012086.2"/>
</dbReference>
<evidence type="ECO:0000256" key="1">
    <source>
        <dbReference type="SAM" id="Phobius"/>
    </source>
</evidence>
<organism evidence="2 3">
    <name type="scientific">Ciona intestinalis</name>
    <name type="common">Transparent sea squirt</name>
    <name type="synonym">Ascidia intestinalis</name>
    <dbReference type="NCBI Taxonomy" id="7719"/>
    <lineage>
        <taxon>Eukaryota</taxon>
        <taxon>Metazoa</taxon>
        <taxon>Chordata</taxon>
        <taxon>Tunicata</taxon>
        <taxon>Ascidiacea</taxon>
        <taxon>Phlebobranchia</taxon>
        <taxon>Cionidae</taxon>
        <taxon>Ciona</taxon>
    </lineage>
</organism>
<dbReference type="Proteomes" id="UP000008144">
    <property type="component" value="Chromosome 5"/>
</dbReference>
<dbReference type="InParanoid" id="F6W149"/>
<evidence type="ECO:0000313" key="2">
    <source>
        <dbReference type="Ensembl" id="ENSCINP00000018778.3"/>
    </source>
</evidence>
<evidence type="ECO:0000313" key="3">
    <source>
        <dbReference type="Proteomes" id="UP000008144"/>
    </source>
</evidence>
<dbReference type="AlphaFoldDB" id="F6W149"/>
<reference evidence="3" key="1">
    <citation type="journal article" date="2002" name="Science">
        <title>The draft genome of Ciona intestinalis: insights into chordate and vertebrate origins.</title>
        <authorList>
            <person name="Dehal P."/>
            <person name="Satou Y."/>
            <person name="Campbell R.K."/>
            <person name="Chapman J."/>
            <person name="Degnan B."/>
            <person name="De Tomaso A."/>
            <person name="Davidson B."/>
            <person name="Di Gregorio A."/>
            <person name="Gelpke M."/>
            <person name="Goodstein D.M."/>
            <person name="Harafuji N."/>
            <person name="Hastings K.E."/>
            <person name="Ho I."/>
            <person name="Hotta K."/>
            <person name="Huang W."/>
            <person name="Kawashima T."/>
            <person name="Lemaire P."/>
            <person name="Martinez D."/>
            <person name="Meinertzhagen I.A."/>
            <person name="Necula S."/>
            <person name="Nonaka M."/>
            <person name="Putnam N."/>
            <person name="Rash S."/>
            <person name="Saiga H."/>
            <person name="Satake M."/>
            <person name="Terry A."/>
            <person name="Yamada L."/>
            <person name="Wang H.G."/>
            <person name="Awazu S."/>
            <person name="Azumi K."/>
            <person name="Boore J."/>
            <person name="Branno M."/>
            <person name="Chin-Bow S."/>
            <person name="DeSantis R."/>
            <person name="Doyle S."/>
            <person name="Francino P."/>
            <person name="Keys D.N."/>
            <person name="Haga S."/>
            <person name="Hayashi H."/>
            <person name="Hino K."/>
            <person name="Imai K.S."/>
            <person name="Inaba K."/>
            <person name="Kano S."/>
            <person name="Kobayashi K."/>
            <person name="Kobayashi M."/>
            <person name="Lee B.I."/>
            <person name="Makabe K.W."/>
            <person name="Manohar C."/>
            <person name="Matassi G."/>
            <person name="Medina M."/>
            <person name="Mochizuki Y."/>
            <person name="Mount S."/>
            <person name="Morishita T."/>
            <person name="Miura S."/>
            <person name="Nakayama A."/>
            <person name="Nishizaka S."/>
            <person name="Nomoto H."/>
            <person name="Ohta F."/>
            <person name="Oishi K."/>
            <person name="Rigoutsos I."/>
            <person name="Sano M."/>
            <person name="Sasaki A."/>
            <person name="Sasakura Y."/>
            <person name="Shoguchi E."/>
            <person name="Shin-i T."/>
            <person name="Spagnuolo A."/>
            <person name="Stainier D."/>
            <person name="Suzuki M.M."/>
            <person name="Tassy O."/>
            <person name="Takatori N."/>
            <person name="Tokuoka M."/>
            <person name="Yagi K."/>
            <person name="Yoshizaki F."/>
            <person name="Wada S."/>
            <person name="Zhang C."/>
            <person name="Hyatt P.D."/>
            <person name="Larimer F."/>
            <person name="Detter C."/>
            <person name="Doggett N."/>
            <person name="Glavina T."/>
            <person name="Hawkins T."/>
            <person name="Richardson P."/>
            <person name="Lucas S."/>
            <person name="Kohara Y."/>
            <person name="Levine M."/>
            <person name="Satoh N."/>
            <person name="Rokhsar D.S."/>
        </authorList>
    </citation>
    <scope>NUCLEOTIDE SEQUENCE [LARGE SCALE GENOMIC DNA]</scope>
</reference>
<proteinExistence type="predicted"/>
<keyword evidence="1" id="KW-1133">Transmembrane helix</keyword>
<name>F6W149_CIOIN</name>
<protein>
    <submittedName>
        <fullName evidence="2">Uncharacterized protein</fullName>
    </submittedName>
</protein>
<dbReference type="EMBL" id="EAAA01002237">
    <property type="status" value="NOT_ANNOTATED_CDS"/>
    <property type="molecule type" value="Genomic_DNA"/>
</dbReference>
<reference evidence="2" key="2">
    <citation type="journal article" date="2008" name="Genome Biol.">
        <title>Improved genome assembly and evidence-based global gene model set for the chordate Ciona intestinalis: new insight into intron and operon populations.</title>
        <authorList>
            <person name="Satou Y."/>
            <person name="Mineta K."/>
            <person name="Ogasawara M."/>
            <person name="Sasakura Y."/>
            <person name="Shoguchi E."/>
            <person name="Ueno K."/>
            <person name="Yamada L."/>
            <person name="Matsumoto J."/>
            <person name="Wasserscheid J."/>
            <person name="Dewar K."/>
            <person name="Wiley G.B."/>
            <person name="Macmil S.L."/>
            <person name="Roe B.A."/>
            <person name="Zeller R.W."/>
            <person name="Hastings K.E."/>
            <person name="Lemaire P."/>
            <person name="Lindquist E."/>
            <person name="Endo T."/>
            <person name="Hotta K."/>
            <person name="Inaba K."/>
        </authorList>
    </citation>
    <scope>NUCLEOTIDE SEQUENCE [LARGE SCALE GENOMIC DNA]</scope>
    <source>
        <strain evidence="2">wild type</strain>
    </source>
</reference>